<evidence type="ECO:0000256" key="1">
    <source>
        <dbReference type="ARBA" id="ARBA00007178"/>
    </source>
</evidence>
<evidence type="ECO:0000313" key="9">
    <source>
        <dbReference type="Proteomes" id="UP000585474"/>
    </source>
</evidence>
<dbReference type="InterPro" id="IPR050253">
    <property type="entry name" value="Seed_Storage-Functional"/>
</dbReference>
<dbReference type="Gene3D" id="2.60.120.10">
    <property type="entry name" value="Jelly Rolls"/>
    <property type="match status" value="2"/>
</dbReference>
<gene>
    <name evidence="8" type="ORF">Acr_13g0009650</name>
</gene>
<feature type="domain" description="Cupin type-1" evidence="7">
    <location>
        <begin position="37"/>
        <end position="238"/>
    </location>
</feature>
<dbReference type="InterPro" id="IPR014710">
    <property type="entry name" value="RmlC-like_jellyroll"/>
</dbReference>
<keyword evidence="6" id="KW-0732">Signal</keyword>
<evidence type="ECO:0000256" key="3">
    <source>
        <dbReference type="ARBA" id="ARBA00023129"/>
    </source>
</evidence>
<dbReference type="AlphaFoldDB" id="A0A7J0FLI8"/>
<accession>A0A7J0FLI8</accession>
<dbReference type="SMART" id="SM00835">
    <property type="entry name" value="Cupin_1"/>
    <property type="match status" value="2"/>
</dbReference>
<dbReference type="EMBL" id="BJWL01000013">
    <property type="protein sequence ID" value="GFY99565.1"/>
    <property type="molecule type" value="Genomic_DNA"/>
</dbReference>
<dbReference type="CDD" id="cd02242">
    <property type="entry name" value="cupin_11S_legumin_N"/>
    <property type="match status" value="1"/>
</dbReference>
<comment type="similarity">
    <text evidence="1">Belongs to the 11S seed storage protein (globulins) family.</text>
</comment>
<keyword evidence="2" id="KW-0758">Storage protein</keyword>
<reference evidence="8 9" key="1">
    <citation type="submission" date="2019-07" db="EMBL/GenBank/DDBJ databases">
        <title>De Novo Assembly of kiwifruit Actinidia rufa.</title>
        <authorList>
            <person name="Sugita-Konishi S."/>
            <person name="Sato K."/>
            <person name="Mori E."/>
            <person name="Abe Y."/>
            <person name="Kisaki G."/>
            <person name="Hamano K."/>
            <person name="Suezawa K."/>
            <person name="Otani M."/>
            <person name="Fukuda T."/>
            <person name="Manabe T."/>
            <person name="Gomi K."/>
            <person name="Tabuchi M."/>
            <person name="Akimitsu K."/>
            <person name="Kataoka I."/>
        </authorList>
    </citation>
    <scope>NUCLEOTIDE SEQUENCE [LARGE SCALE GENOMIC DNA]</scope>
    <source>
        <strain evidence="9">cv. Fuchu</strain>
    </source>
</reference>
<evidence type="ECO:0000259" key="7">
    <source>
        <dbReference type="SMART" id="SM00835"/>
    </source>
</evidence>
<evidence type="ECO:0000256" key="6">
    <source>
        <dbReference type="SAM" id="SignalP"/>
    </source>
</evidence>
<sequence length="457" mass="51408">MATNKLLLVLCLSLLASEAIGRQGQTQLGQAQQCRIQRLTASQPARQIESEGGVTELWDENEAQFQCAGVAPIRNILRPNSLSLPNFHPAPRLVYIERGQGLLGVSFPGCAETFQSSGRKGRHQQQEQEEQEQGRSSRRDQHQKIRRIRKGDVVALPPGVAHWCFNDGSEELVAVSITDLNHQANQLDQKLRAYYLAGGLPREGRHSQQGQDTFQNVLRGFDEELMAEAFNVPVEIVRRMKGEDGRGLIVNAQGMSMIRPDEREEEREYEGEPRSNGLEETWCTMRLHQNIDERTKADVYSKGAGQLNIVNQHKLPILRFMDMSAEKGKLFSEALYTPHWLINSHGIVYVTRGEAQVQIVDHSGQSIMNDRVKQGSMFVVPQYYAASMKAGRDGIEWLTFRTTGSPMRSPVAGYTSIFRAMPLQIITNSYQIAPSQAQDLKFNRGREGFFAAPRRSS</sequence>
<organism evidence="8 9">
    <name type="scientific">Actinidia rufa</name>
    <dbReference type="NCBI Taxonomy" id="165716"/>
    <lineage>
        <taxon>Eukaryota</taxon>
        <taxon>Viridiplantae</taxon>
        <taxon>Streptophyta</taxon>
        <taxon>Embryophyta</taxon>
        <taxon>Tracheophyta</taxon>
        <taxon>Spermatophyta</taxon>
        <taxon>Magnoliopsida</taxon>
        <taxon>eudicotyledons</taxon>
        <taxon>Gunneridae</taxon>
        <taxon>Pentapetalae</taxon>
        <taxon>asterids</taxon>
        <taxon>Ericales</taxon>
        <taxon>Actinidiaceae</taxon>
        <taxon>Actinidia</taxon>
    </lineage>
</organism>
<dbReference type="GO" id="GO:0045735">
    <property type="term" value="F:nutrient reservoir activity"/>
    <property type="evidence" value="ECO:0007669"/>
    <property type="project" value="UniProtKB-KW"/>
</dbReference>
<feature type="domain" description="Cupin type-1" evidence="7">
    <location>
        <begin position="289"/>
        <end position="438"/>
    </location>
</feature>
<keyword evidence="4" id="KW-1015">Disulfide bond</keyword>
<name>A0A7J0FLI8_9ERIC</name>
<evidence type="ECO:0000256" key="5">
    <source>
        <dbReference type="SAM" id="MobiDB-lite"/>
    </source>
</evidence>
<comment type="caution">
    <text evidence="8">The sequence shown here is derived from an EMBL/GenBank/DDBJ whole genome shotgun (WGS) entry which is preliminary data.</text>
</comment>
<evidence type="ECO:0000256" key="4">
    <source>
        <dbReference type="ARBA" id="ARBA00023157"/>
    </source>
</evidence>
<dbReference type="PANTHER" id="PTHR31189:SF54">
    <property type="entry name" value="11S GLOBULIN SEED STORAGE PROTEIN 2-LIKE"/>
    <property type="match status" value="1"/>
</dbReference>
<feature type="signal peptide" evidence="6">
    <location>
        <begin position="1"/>
        <end position="21"/>
    </location>
</feature>
<dbReference type="InterPro" id="IPR011051">
    <property type="entry name" value="RmlC_Cupin_sf"/>
</dbReference>
<evidence type="ECO:0000313" key="8">
    <source>
        <dbReference type="EMBL" id="GFY99565.1"/>
    </source>
</evidence>
<dbReference type="InterPro" id="IPR006044">
    <property type="entry name" value="11S_seedstore_pln"/>
</dbReference>
<dbReference type="OrthoDB" id="1903982at2759"/>
<keyword evidence="3" id="KW-0708">Seed storage protein</keyword>
<protein>
    <recommendedName>
        <fullName evidence="7">Cupin type-1 domain-containing protein</fullName>
    </recommendedName>
</protein>
<dbReference type="InterPro" id="IPR006045">
    <property type="entry name" value="Cupin_1"/>
</dbReference>
<dbReference type="Proteomes" id="UP000585474">
    <property type="component" value="Unassembled WGS sequence"/>
</dbReference>
<feature type="region of interest" description="Disordered" evidence="5">
    <location>
        <begin position="114"/>
        <end position="148"/>
    </location>
</feature>
<dbReference type="CDD" id="cd02243">
    <property type="entry name" value="cupin_11S_legumin_C"/>
    <property type="match status" value="1"/>
</dbReference>
<dbReference type="SUPFAM" id="SSF51182">
    <property type="entry name" value="RmlC-like cupins"/>
    <property type="match status" value="1"/>
</dbReference>
<feature type="chain" id="PRO_5029715138" description="Cupin type-1 domain-containing protein" evidence="6">
    <location>
        <begin position="22"/>
        <end position="457"/>
    </location>
</feature>
<proteinExistence type="inferred from homology"/>
<feature type="compositionally biased region" description="Basic and acidic residues" evidence="5">
    <location>
        <begin position="132"/>
        <end position="143"/>
    </location>
</feature>
<dbReference type="PANTHER" id="PTHR31189">
    <property type="entry name" value="OS03G0336100 PROTEIN-RELATED"/>
    <property type="match status" value="1"/>
</dbReference>
<evidence type="ECO:0000256" key="2">
    <source>
        <dbReference type="ARBA" id="ARBA00022761"/>
    </source>
</evidence>
<dbReference type="Pfam" id="PF00190">
    <property type="entry name" value="Cupin_1"/>
    <property type="match status" value="2"/>
</dbReference>
<dbReference type="PRINTS" id="PR00439">
    <property type="entry name" value="11SGLOBULIN"/>
</dbReference>
<keyword evidence="9" id="KW-1185">Reference proteome</keyword>